<evidence type="ECO:0000256" key="1">
    <source>
        <dbReference type="SAM" id="SignalP"/>
    </source>
</evidence>
<reference evidence="3" key="1">
    <citation type="journal article" date="2020" name="mSystems">
        <title>Genome- and Community-Level Interaction Insights into Carbon Utilization and Element Cycling Functions of Hydrothermarchaeota in Hydrothermal Sediment.</title>
        <authorList>
            <person name="Zhou Z."/>
            <person name="Liu Y."/>
            <person name="Xu W."/>
            <person name="Pan J."/>
            <person name="Luo Z.H."/>
            <person name="Li M."/>
        </authorList>
    </citation>
    <scope>NUCLEOTIDE SEQUENCE [LARGE SCALE GENOMIC DNA]</scope>
    <source>
        <strain evidence="3">SpSt-508</strain>
    </source>
</reference>
<accession>A0A7C4LSL6</accession>
<evidence type="ECO:0000259" key="2">
    <source>
        <dbReference type="SMART" id="SM00746"/>
    </source>
</evidence>
<name>A0A7C4LSL6_9PLAN</name>
<dbReference type="EMBL" id="DSVQ01000018">
    <property type="protein sequence ID" value="HGT40791.1"/>
    <property type="molecule type" value="Genomic_DNA"/>
</dbReference>
<organism evidence="3">
    <name type="scientific">Schlesneria paludicola</name>
    <dbReference type="NCBI Taxonomy" id="360056"/>
    <lineage>
        <taxon>Bacteria</taxon>
        <taxon>Pseudomonadati</taxon>
        <taxon>Planctomycetota</taxon>
        <taxon>Planctomycetia</taxon>
        <taxon>Planctomycetales</taxon>
        <taxon>Planctomycetaceae</taxon>
        <taxon>Schlesneria</taxon>
    </lineage>
</organism>
<dbReference type="SMART" id="SM00746">
    <property type="entry name" value="TRASH"/>
    <property type="match status" value="2"/>
</dbReference>
<feature type="chain" id="PRO_5027648153" evidence="1">
    <location>
        <begin position="22"/>
        <end position="152"/>
    </location>
</feature>
<proteinExistence type="predicted"/>
<dbReference type="InterPro" id="IPR012348">
    <property type="entry name" value="RNR-like"/>
</dbReference>
<feature type="domain" description="TRASH" evidence="2">
    <location>
        <begin position="35"/>
        <end position="70"/>
    </location>
</feature>
<dbReference type="Gene3D" id="1.10.620.20">
    <property type="entry name" value="Ribonucleotide Reductase, subunit A"/>
    <property type="match status" value="1"/>
</dbReference>
<dbReference type="GO" id="GO:0016491">
    <property type="term" value="F:oxidoreductase activity"/>
    <property type="evidence" value="ECO:0007669"/>
    <property type="project" value="InterPro"/>
</dbReference>
<dbReference type="AlphaFoldDB" id="A0A7C4LSL6"/>
<protein>
    <submittedName>
        <fullName evidence="3">YHS domain-containing protein</fullName>
    </submittedName>
</protein>
<sequence>MLVRLFSVSAIAVLVSALALSADEQEKKAEFVPKCVVAGTPVKPDKTADYKGAMVQFCCDNCKGKFTAEPAKYQVAANLQLAGTGQFKQVKCPLSGQPSKADRTVDVTGVKVAFCCENCQAKVAEAKGDAQKELVFKNEAFDKAFELVKKDK</sequence>
<feature type="domain" description="TRASH" evidence="2">
    <location>
        <begin position="92"/>
        <end position="127"/>
    </location>
</feature>
<comment type="caution">
    <text evidence="3">The sequence shown here is derived from an EMBL/GenBank/DDBJ whole genome shotgun (WGS) entry which is preliminary data.</text>
</comment>
<gene>
    <name evidence="3" type="ORF">ENS64_16220</name>
</gene>
<evidence type="ECO:0000313" key="3">
    <source>
        <dbReference type="EMBL" id="HGT40791.1"/>
    </source>
</evidence>
<keyword evidence="1" id="KW-0732">Signal</keyword>
<dbReference type="InterPro" id="IPR011017">
    <property type="entry name" value="TRASH_dom"/>
</dbReference>
<feature type="signal peptide" evidence="1">
    <location>
        <begin position="1"/>
        <end position="21"/>
    </location>
</feature>